<dbReference type="InterPro" id="IPR013783">
    <property type="entry name" value="Ig-like_fold"/>
</dbReference>
<dbReference type="EMBL" id="JAFHLR010000023">
    <property type="protein sequence ID" value="KAG5478450.1"/>
    <property type="molecule type" value="Genomic_DNA"/>
</dbReference>
<organism evidence="2 3">
    <name type="scientific">Leishmania orientalis</name>
    <dbReference type="NCBI Taxonomy" id="2249476"/>
    <lineage>
        <taxon>Eukaryota</taxon>
        <taxon>Discoba</taxon>
        <taxon>Euglenozoa</taxon>
        <taxon>Kinetoplastea</taxon>
        <taxon>Metakinetoplastina</taxon>
        <taxon>Trypanosomatida</taxon>
        <taxon>Trypanosomatidae</taxon>
        <taxon>Leishmaniinae</taxon>
        <taxon>Leishmania</taxon>
    </lineage>
</organism>
<feature type="compositionally biased region" description="Basic and acidic residues" evidence="1">
    <location>
        <begin position="215"/>
        <end position="224"/>
    </location>
</feature>
<reference evidence="3" key="1">
    <citation type="journal article" date="2021" name="Microbiol. Resour. Announc.">
        <title>LGAAP: Leishmaniinae Genome Assembly and Annotation Pipeline.</title>
        <authorList>
            <person name="Almutairi H."/>
            <person name="Urbaniak M.D."/>
            <person name="Bates M.D."/>
            <person name="Jariyapan N."/>
            <person name="Kwakye-Nuako G."/>
            <person name="Thomaz-Soccol V."/>
            <person name="Al-Salem W.S."/>
            <person name="Dillon R.J."/>
            <person name="Bates P.A."/>
            <person name="Gatherer D."/>
        </authorList>
    </citation>
    <scope>NUCLEOTIDE SEQUENCE [LARGE SCALE GENOMIC DNA]</scope>
</reference>
<dbReference type="PANTHER" id="PTHR48421">
    <property type="entry name" value="MYCBP-ASSOCIATED PROTEIN"/>
    <property type="match status" value="1"/>
</dbReference>
<feature type="region of interest" description="Disordered" evidence="1">
    <location>
        <begin position="207"/>
        <end position="229"/>
    </location>
</feature>
<keyword evidence="3" id="KW-1185">Reference proteome</keyword>
<feature type="compositionally biased region" description="Pro residues" evidence="1">
    <location>
        <begin position="287"/>
        <end position="299"/>
    </location>
</feature>
<name>A0A836HKE3_9TRYP</name>
<dbReference type="AlphaFoldDB" id="A0A836HKE3"/>
<dbReference type="KEGG" id="loi:92360598"/>
<feature type="region of interest" description="Disordered" evidence="1">
    <location>
        <begin position="268"/>
        <end position="385"/>
    </location>
</feature>
<feature type="compositionally biased region" description="Polar residues" evidence="1">
    <location>
        <begin position="406"/>
        <end position="415"/>
    </location>
</feature>
<evidence type="ECO:0000256" key="1">
    <source>
        <dbReference type="SAM" id="MobiDB-lite"/>
    </source>
</evidence>
<feature type="region of interest" description="Disordered" evidence="1">
    <location>
        <begin position="912"/>
        <end position="944"/>
    </location>
</feature>
<dbReference type="InterPro" id="IPR032707">
    <property type="entry name" value="MYCBPAP"/>
</dbReference>
<feature type="compositionally biased region" description="Polar residues" evidence="1">
    <location>
        <begin position="300"/>
        <end position="320"/>
    </location>
</feature>
<dbReference type="Proteomes" id="UP000674143">
    <property type="component" value="Unassembled WGS sequence"/>
</dbReference>
<dbReference type="GeneID" id="92360598"/>
<evidence type="ECO:0000313" key="2">
    <source>
        <dbReference type="EMBL" id="KAG5478450.1"/>
    </source>
</evidence>
<accession>A0A836HKE3</accession>
<gene>
    <name evidence="2" type="ORF">LSCM4_04683</name>
</gene>
<feature type="region of interest" description="Disordered" evidence="1">
    <location>
        <begin position="400"/>
        <end position="452"/>
    </location>
</feature>
<comment type="caution">
    <text evidence="2">The sequence shown here is derived from an EMBL/GenBank/DDBJ whole genome shotgun (WGS) entry which is preliminary data.</text>
</comment>
<evidence type="ECO:0000313" key="3">
    <source>
        <dbReference type="Proteomes" id="UP000674143"/>
    </source>
</evidence>
<dbReference type="PANTHER" id="PTHR48421:SF1">
    <property type="entry name" value="MYCBP-ASSOCIATED PROTEIN"/>
    <property type="match status" value="1"/>
</dbReference>
<sequence>METRADVARRRPADAGGAAADLYDERHRQTKALALWERQKAAWARMQRRLASLTTSSSGVAMPRTTAAAGGAGVATARNFTGATPTARAKREDFCLLAVAQPETANEGSHVWEGLLRCTDPRLARRLVPIGRTWFPYYLYSEARNPATLPEDHMMYTRVVSEGDVEAAHDGTAEHHSFIDSTVQRVQQRAAAQSRVRAALMAAMAHASEDAAGSEDTHTSRPSDEGSGAVSYYESKLRRFAPYVMERLGHFLQPRVFLRVDGQRAPCASAEENEAQKQELAAERLSSPPPVEYYPPPPQTQMWASMPSSKAPSCAPSTLQPAAGVRKRKGSSSVAVGGAHTYDLSTPPNVKDHSNRADEEDAYTEEGCSENEYLPGGSGDTATPSERLYDISVASIEGDGDAFRTGKTQAASTSPLHPLQVGRHDISQRRRQSCAEAGEEERPRKKTSGPAMELSTRSLFFQTRPHELLQGTVTLCNTGTTTIYFSWVPVDPVEEQLGQDSRAAAGAEEMTGQGTVCEGDSTGKYPQALSSRDGAATAAVRITHSLAVHQRAARDTFFFLSSPMNGVVLPDEEGTFAFAVRANRAGLFQHTYELLTVPPAPDRIFVRLRALVQSDGPSVEWLAAPVAEAIEAKVVLDAQRRLVQKISVNVNAIERSALSKHINALDGSAKAAAEAEWTLRRTQEEAWKLANRFTFDHIPYAAAVYDKLEQLYAVVQETCRTLGTQKKAETDAGLKDSAVTLAASFLEARAKPSPAFAALPAPLPPPKLESALPTENLTTTTSSPAKWNGSLLLLVQQMMAVRDAPTRQTFFEALLVLLRAARASRHRHSRSESSEGVDQEAVPLPTLLARAAAILADSVRGRRAAMLDRECDNMLRQKPGAAATPFMRAFAEVNGAAAPNGNVTAREAAVTSFSGGTVNHPRSVSSRKRATSARGKGGSTTTGDRVGGVTVTEITKAQRVLLDSIPIEELLSFSVIQATPKTAAALETAEKTAMRVRRESELTAERDAWIELYTALFLEVIDAACNRGPLSTCTAERLAELEDIQTSALLPIDLSADPIFSLTTGKGGKRK</sequence>
<dbReference type="RefSeq" id="XP_067063111.1">
    <property type="nucleotide sequence ID" value="XM_067206664.1"/>
</dbReference>
<feature type="compositionally biased region" description="Polar residues" evidence="1">
    <location>
        <begin position="912"/>
        <end position="924"/>
    </location>
</feature>
<feature type="compositionally biased region" description="Acidic residues" evidence="1">
    <location>
        <begin position="358"/>
        <end position="369"/>
    </location>
</feature>
<dbReference type="Gene3D" id="2.60.40.10">
    <property type="entry name" value="Immunoglobulins"/>
    <property type="match status" value="1"/>
</dbReference>
<reference evidence="3" key="2">
    <citation type="journal article" date="2021" name="Sci. Data">
        <title>Chromosome-scale genome sequencing, assembly and annotation of six genomes from subfamily Leishmaniinae.</title>
        <authorList>
            <person name="Almutairi H."/>
            <person name="Urbaniak M.D."/>
            <person name="Bates M.D."/>
            <person name="Jariyapan N."/>
            <person name="Kwakye-Nuako G."/>
            <person name="Thomaz Soccol V."/>
            <person name="Al-Salem W.S."/>
            <person name="Dillon R.J."/>
            <person name="Bates P.A."/>
            <person name="Gatherer D."/>
        </authorList>
    </citation>
    <scope>NUCLEOTIDE SEQUENCE [LARGE SCALE GENOMIC DNA]</scope>
</reference>
<proteinExistence type="predicted"/>
<protein>
    <submittedName>
        <fullName evidence="2">Uncharacterized protein</fullName>
    </submittedName>
</protein>